<accession>A0AA90T4M7</accession>
<reference evidence="2" key="2">
    <citation type="submission" date="2023-07" db="EMBL/GenBank/DDBJ databases">
        <authorList>
            <person name="Aydin F."/>
            <person name="Tarhane S."/>
            <person name="Saticioglu I.B."/>
            <person name="Karakaya E."/>
            <person name="Abay S."/>
            <person name="Guran O."/>
            <person name="Bozkurt E."/>
            <person name="Uzum N."/>
            <person name="Olgun K."/>
            <person name="Jablonski D."/>
        </authorList>
    </citation>
    <scope>NUCLEOTIDE SEQUENCE</scope>
    <source>
        <strain evidence="2">Faydin-H75</strain>
    </source>
</reference>
<protein>
    <submittedName>
        <fullName evidence="3">ARMT1-like domain-containing protein</fullName>
    </submittedName>
</protein>
<evidence type="ECO:0000313" key="5">
    <source>
        <dbReference type="Proteomes" id="UP001240777"/>
    </source>
</evidence>
<organism evidence="3 4">
    <name type="scientific">Helicobacter cappadocius</name>
    <dbReference type="NCBI Taxonomy" id="3063998"/>
    <lineage>
        <taxon>Bacteria</taxon>
        <taxon>Pseudomonadati</taxon>
        <taxon>Campylobacterota</taxon>
        <taxon>Epsilonproteobacteria</taxon>
        <taxon>Campylobacterales</taxon>
        <taxon>Helicobacteraceae</taxon>
        <taxon>Helicobacter</taxon>
    </lineage>
</organism>
<feature type="domain" description="Damage-control phosphatase ARMT1-like metal-binding" evidence="1">
    <location>
        <begin position="5"/>
        <end position="287"/>
    </location>
</feature>
<evidence type="ECO:0000259" key="1">
    <source>
        <dbReference type="Pfam" id="PF01937"/>
    </source>
</evidence>
<dbReference type="Proteomes" id="UP001177258">
    <property type="component" value="Unassembled WGS sequence"/>
</dbReference>
<gene>
    <name evidence="2" type="ORF">Q5I04_01665</name>
    <name evidence="3" type="ORF">Q5I06_01665</name>
</gene>
<keyword evidence="5" id="KW-1185">Reference proteome</keyword>
<reference evidence="3 5" key="1">
    <citation type="submission" date="2023-07" db="EMBL/GenBank/DDBJ databases">
        <title>Unpublished Manusciprt.</title>
        <authorList>
            <person name="Aydin F."/>
            <person name="Tarhane S."/>
            <person name="Saticioglu I.B."/>
            <person name="Karakaya E."/>
            <person name="Abay S."/>
            <person name="Guran O."/>
            <person name="Bozkurt E."/>
            <person name="Uzum N."/>
            <person name="Olgun K."/>
            <person name="Jablonski D."/>
        </authorList>
    </citation>
    <scope>NUCLEOTIDE SEQUENCE</scope>
    <source>
        <strain evidence="5">faydin-H75</strain>
        <strain evidence="3">Faydin-H76</strain>
    </source>
</reference>
<evidence type="ECO:0000313" key="3">
    <source>
        <dbReference type="EMBL" id="MDP2538493.1"/>
    </source>
</evidence>
<dbReference type="Proteomes" id="UP001240777">
    <property type="component" value="Unassembled WGS sequence"/>
</dbReference>
<dbReference type="AlphaFoldDB" id="A0AA90T4M7"/>
<dbReference type="InterPro" id="IPR002791">
    <property type="entry name" value="ARMT1-like_metal-bd"/>
</dbReference>
<name>A0AA90T4M7_9HELI</name>
<dbReference type="InterPro" id="IPR014444">
    <property type="entry name" value="PH1575-like"/>
</dbReference>
<dbReference type="PIRSF" id="PIRSF006593">
    <property type="entry name" value="UCP006593"/>
    <property type="match status" value="1"/>
</dbReference>
<dbReference type="Gene3D" id="3.40.50.10880">
    <property type="entry name" value="Uncharacterised protein PF01937, DUF89, domain 3"/>
    <property type="match status" value="1"/>
</dbReference>
<comment type="caution">
    <text evidence="3">The sequence shown here is derived from an EMBL/GenBank/DDBJ whole genome shotgun (WGS) entry which is preliminary data.</text>
</comment>
<evidence type="ECO:0000313" key="4">
    <source>
        <dbReference type="Proteomes" id="UP001177258"/>
    </source>
</evidence>
<dbReference type="EMBL" id="JAUPEV010000002">
    <property type="protein sequence ID" value="MDO7252626.1"/>
    <property type="molecule type" value="Genomic_DNA"/>
</dbReference>
<dbReference type="SUPFAM" id="SSF111321">
    <property type="entry name" value="AF1104-like"/>
    <property type="match status" value="1"/>
</dbReference>
<dbReference type="Gene3D" id="1.10.285.20">
    <property type="entry name" value="Uncharacterised protein PF01937, DUF89, domain 2"/>
    <property type="match status" value="1"/>
</dbReference>
<sequence length="296" mass="33605">MKIEKKCLLCLANQCNQTMEITFQPKEIANRAKQAIESLIQSLPYENVPPPKIAIDIYKKIASITSTDDIYQHIKTECIQKARIIVDDILCKKPIFKTPEEELQWAIKISALGNIIDYGSATKFSIKNEVFNISKLDFAVFDLKDFYKKIQNSKTLLYLADNAGENIFDEVLISTIKSIYPHIKITYLTRGAPIINDITLNDMNTHLECKKIFDFCEVADSGVKSPGFIYEDANPAAQQSFNQADIILAKGMGNFECLENIPDSRIFLLFKIKCEVVSNHLKIALGKMMFKQNSEK</sequence>
<proteinExistence type="predicted"/>
<dbReference type="EMBL" id="JAUYZK010000002">
    <property type="protein sequence ID" value="MDP2538493.1"/>
    <property type="molecule type" value="Genomic_DNA"/>
</dbReference>
<reference evidence="2 4" key="3">
    <citation type="journal article" date="2024" name="Syst. Appl. Microbiol.">
        <title>Helicobacter cappadocius sp. nov., from lizards: The first psychrotrophic Helicobacter species.</title>
        <authorList>
            <person name="Aydin F."/>
            <person name="Tarhane S."/>
            <person name="Karakaya E."/>
            <person name="Abay S."/>
            <person name="Kayman T."/>
            <person name="Guran O."/>
            <person name="Bozkurt E."/>
            <person name="Uzum N."/>
            <person name="Avci A."/>
            <person name="Olgun K."/>
            <person name="Jablonski D."/>
            <person name="Guran C."/>
            <person name="Burcin Saticioglu I."/>
        </authorList>
    </citation>
    <scope>NUCLEOTIDE SEQUENCE [LARGE SCALE GENOMIC DNA]</scope>
    <source>
        <strain evidence="2">Faydin-H75</strain>
        <strain evidence="4">faydin-H76</strain>
    </source>
</reference>
<dbReference type="InterPro" id="IPR036075">
    <property type="entry name" value="ARMT-1-like_metal-bd_sf"/>
</dbReference>
<evidence type="ECO:0000313" key="2">
    <source>
        <dbReference type="EMBL" id="MDO7252626.1"/>
    </source>
</evidence>
<dbReference type="Pfam" id="PF01937">
    <property type="entry name" value="ARMT1-like_dom"/>
    <property type="match status" value="1"/>
</dbReference>